<dbReference type="OrthoDB" id="2674421at2759"/>
<keyword evidence="2" id="KW-0812">Transmembrane</keyword>
<dbReference type="HOGENOM" id="CLU_015091_3_3_1"/>
<protein>
    <recommendedName>
        <fullName evidence="5">WW domain-containing protein</fullName>
    </recommendedName>
</protein>
<evidence type="ECO:0000256" key="1">
    <source>
        <dbReference type="SAM" id="MobiDB-lite"/>
    </source>
</evidence>
<reference evidence="3 4" key="1">
    <citation type="submission" date="2014-04" db="EMBL/GenBank/DDBJ databases">
        <authorList>
            <consortium name="DOE Joint Genome Institute"/>
            <person name="Kuo A."/>
            <person name="Girlanda M."/>
            <person name="Perotto S."/>
            <person name="Kohler A."/>
            <person name="Nagy L.G."/>
            <person name="Floudas D."/>
            <person name="Copeland A."/>
            <person name="Barry K.W."/>
            <person name="Cichocki N."/>
            <person name="Veneault-Fourrey C."/>
            <person name="LaButti K."/>
            <person name="Lindquist E.A."/>
            <person name="Lipzen A."/>
            <person name="Lundell T."/>
            <person name="Morin E."/>
            <person name="Murat C."/>
            <person name="Sun H."/>
            <person name="Tunlid A."/>
            <person name="Henrissat B."/>
            <person name="Grigoriev I.V."/>
            <person name="Hibbett D.S."/>
            <person name="Martin F."/>
            <person name="Nordberg H.P."/>
            <person name="Cantor M.N."/>
            <person name="Hua S.X."/>
        </authorList>
    </citation>
    <scope>NUCLEOTIDE SEQUENCE [LARGE SCALE GENOMIC DNA]</scope>
    <source>
        <strain evidence="3 4">MUT 4182</strain>
    </source>
</reference>
<sequence length="483" mass="53906">MSAMQEKANTTPDVPAGRQGPFTLVPVLPSTNNRYNQPVSIAANNKVALPKVQLIPPWTRVVSFSPPIPLIGWECHVHPEGDKYYRHARLRTVTPVSPLNLVAGRILEQAATALIEALGSAQGDNTIEIYLNIPEDGKNAVQYCYIDHTNRQVFWARATSTVELGLESFESDGFLKSALTGEYWNHVENFPCHQIFWADAEDELKGILGHGAIDDLTSPGSTCPWSAKECAEYTSIIEKFKTCDHNEHVPYRVVSIARLWAMIARVRHINQYGLTSPRLDRLQGLFEYYQSQKKASFKIALGEIFCLGMSRSTFTRLTALWNGRVVYQRHWHRFFEEMHGNWIKMGVLSLVIWTIDTILLATGHQSATTMASASMSGASVLISLILHQAHSRERLATAPDISAYIMQVEDYFHGLRPLSITFTLPHALTAYSALLLQSSLLMIAIKNLTSLSDILSVASIWFLPALLALLFFASFGGRSLTSM</sequence>
<evidence type="ECO:0000256" key="2">
    <source>
        <dbReference type="SAM" id="Phobius"/>
    </source>
</evidence>
<dbReference type="EMBL" id="KN823191">
    <property type="protein sequence ID" value="KIO20042.1"/>
    <property type="molecule type" value="Genomic_DNA"/>
</dbReference>
<name>A0A0C3LF23_9AGAM</name>
<keyword evidence="4" id="KW-1185">Reference proteome</keyword>
<accession>A0A0C3LF23</accession>
<feature type="region of interest" description="Disordered" evidence="1">
    <location>
        <begin position="1"/>
        <end position="23"/>
    </location>
</feature>
<reference evidence="4" key="2">
    <citation type="submission" date="2015-01" db="EMBL/GenBank/DDBJ databases">
        <title>Evolutionary Origins and Diversification of the Mycorrhizal Mutualists.</title>
        <authorList>
            <consortium name="DOE Joint Genome Institute"/>
            <consortium name="Mycorrhizal Genomics Consortium"/>
            <person name="Kohler A."/>
            <person name="Kuo A."/>
            <person name="Nagy L.G."/>
            <person name="Floudas D."/>
            <person name="Copeland A."/>
            <person name="Barry K.W."/>
            <person name="Cichocki N."/>
            <person name="Veneault-Fourrey C."/>
            <person name="LaButti K."/>
            <person name="Lindquist E.A."/>
            <person name="Lipzen A."/>
            <person name="Lundell T."/>
            <person name="Morin E."/>
            <person name="Murat C."/>
            <person name="Riley R."/>
            <person name="Ohm R."/>
            <person name="Sun H."/>
            <person name="Tunlid A."/>
            <person name="Henrissat B."/>
            <person name="Grigoriev I.V."/>
            <person name="Hibbett D.S."/>
            <person name="Martin F."/>
        </authorList>
    </citation>
    <scope>NUCLEOTIDE SEQUENCE [LARGE SCALE GENOMIC DNA]</scope>
    <source>
        <strain evidence="4">MUT 4182</strain>
    </source>
</reference>
<feature type="transmembrane region" description="Helical" evidence="2">
    <location>
        <begin position="428"/>
        <end position="448"/>
    </location>
</feature>
<gene>
    <name evidence="3" type="ORF">M407DRAFT_245960</name>
</gene>
<keyword evidence="2" id="KW-0472">Membrane</keyword>
<feature type="transmembrane region" description="Helical" evidence="2">
    <location>
        <begin position="454"/>
        <end position="475"/>
    </location>
</feature>
<dbReference type="AlphaFoldDB" id="A0A0C3LF23"/>
<keyword evidence="2" id="KW-1133">Transmembrane helix</keyword>
<proteinExistence type="predicted"/>
<evidence type="ECO:0008006" key="5">
    <source>
        <dbReference type="Google" id="ProtNLM"/>
    </source>
</evidence>
<organism evidence="3 4">
    <name type="scientific">Tulasnella calospora MUT 4182</name>
    <dbReference type="NCBI Taxonomy" id="1051891"/>
    <lineage>
        <taxon>Eukaryota</taxon>
        <taxon>Fungi</taxon>
        <taxon>Dikarya</taxon>
        <taxon>Basidiomycota</taxon>
        <taxon>Agaricomycotina</taxon>
        <taxon>Agaricomycetes</taxon>
        <taxon>Cantharellales</taxon>
        <taxon>Tulasnellaceae</taxon>
        <taxon>Tulasnella</taxon>
    </lineage>
</organism>
<evidence type="ECO:0000313" key="4">
    <source>
        <dbReference type="Proteomes" id="UP000054248"/>
    </source>
</evidence>
<evidence type="ECO:0000313" key="3">
    <source>
        <dbReference type="EMBL" id="KIO20042.1"/>
    </source>
</evidence>
<dbReference type="STRING" id="1051891.A0A0C3LF23"/>
<dbReference type="Proteomes" id="UP000054248">
    <property type="component" value="Unassembled WGS sequence"/>
</dbReference>